<reference evidence="1" key="1">
    <citation type="submission" date="2022-12" db="EMBL/GenBank/DDBJ databases">
        <title>Chromosome-Level Genome Assembly of Japanese Cedar (Cryptomeriajaponica D. Don).</title>
        <authorList>
            <person name="Fujino T."/>
            <person name="Yamaguchi K."/>
            <person name="Yokoyama T."/>
            <person name="Hamanaka T."/>
            <person name="Harazono Y."/>
            <person name="Kamada H."/>
            <person name="Kobayashi W."/>
            <person name="Ujino-Ihara T."/>
            <person name="Uchiyama K."/>
            <person name="Matsumoto A."/>
            <person name="Izuno A."/>
            <person name="Tsumura Y."/>
            <person name="Toyoda A."/>
            <person name="Shigenobu S."/>
            <person name="Moriguchi Y."/>
            <person name="Ueno S."/>
            <person name="Kasahara M."/>
        </authorList>
    </citation>
    <scope>NUCLEOTIDE SEQUENCE</scope>
</reference>
<keyword evidence="2" id="KW-1185">Reference proteome</keyword>
<comment type="caution">
    <text evidence="1">The sequence shown here is derived from an EMBL/GenBank/DDBJ whole genome shotgun (WGS) entry which is preliminary data.</text>
</comment>
<organism evidence="1 2">
    <name type="scientific">Cryptomeria japonica</name>
    <name type="common">Japanese cedar</name>
    <name type="synonym">Cupressus japonica</name>
    <dbReference type="NCBI Taxonomy" id="3369"/>
    <lineage>
        <taxon>Eukaryota</taxon>
        <taxon>Viridiplantae</taxon>
        <taxon>Streptophyta</taxon>
        <taxon>Embryophyta</taxon>
        <taxon>Tracheophyta</taxon>
        <taxon>Spermatophyta</taxon>
        <taxon>Pinopsida</taxon>
        <taxon>Pinidae</taxon>
        <taxon>Conifers II</taxon>
        <taxon>Cupressales</taxon>
        <taxon>Cupressaceae</taxon>
        <taxon>Cryptomeria</taxon>
    </lineage>
</organism>
<accession>A0AAD3NTB7</accession>
<sequence>MMAHITRGGEEQTRSWERIIIAPDGTQLCFVGNPTENTAVQTDYEKFCCEVYLLPGHVLIMKLAFCFGPGVQLKEEFVGVVLEGFVRIVNAENCAYLQANAEANNGRAMVLVDKQGNSTHLHMYYYIQGFTAQDIIGGSNNDHAESDEQGEQISHDAVQISHGDQNLINTEDSENEMEPLFYSNVTVQDLYSNANLGVAECIAYGLFVLNTAGFLLLADYFGINVYSLDETPEISDEEAAEILGSPSERINCDVEDLCVICFDSLENSSVPYVVRNSTIGKDTHVEKK</sequence>
<dbReference type="AlphaFoldDB" id="A0AAD3NTB7"/>
<proteinExistence type="predicted"/>
<dbReference type="EMBL" id="BSEH01000986">
    <property type="protein sequence ID" value="GLJ59509.1"/>
    <property type="molecule type" value="Genomic_DNA"/>
</dbReference>
<evidence type="ECO:0000313" key="1">
    <source>
        <dbReference type="EMBL" id="GLJ59509.1"/>
    </source>
</evidence>
<evidence type="ECO:0000313" key="2">
    <source>
        <dbReference type="Proteomes" id="UP001234787"/>
    </source>
</evidence>
<protein>
    <submittedName>
        <fullName evidence="1">Uncharacterized protein</fullName>
    </submittedName>
</protein>
<name>A0AAD3NTB7_CRYJA</name>
<dbReference type="Proteomes" id="UP001234787">
    <property type="component" value="Unassembled WGS sequence"/>
</dbReference>
<gene>
    <name evidence="1" type="ORF">SUGI_1511830</name>
</gene>